<gene>
    <name evidence="1" type="ORF">GGR95_003749</name>
</gene>
<dbReference type="Proteomes" id="UP000530268">
    <property type="component" value="Unassembled WGS sequence"/>
</dbReference>
<keyword evidence="2" id="KW-1185">Reference proteome</keyword>
<reference evidence="1 2" key="1">
    <citation type="submission" date="2020-08" db="EMBL/GenBank/DDBJ databases">
        <title>Genomic Encyclopedia of Type Strains, Phase IV (KMG-IV): sequencing the most valuable type-strain genomes for metagenomic binning, comparative biology and taxonomic classification.</title>
        <authorList>
            <person name="Goeker M."/>
        </authorList>
    </citation>
    <scope>NUCLEOTIDE SEQUENCE [LARGE SCALE GENOMIC DNA]</scope>
    <source>
        <strain evidence="1 2">DSM 102234</strain>
    </source>
</reference>
<sequence>MVGFGEGGALLNHLSELNSVIIGLRDFVVRVRL</sequence>
<protein>
    <submittedName>
        <fullName evidence="1">Uncharacterized protein</fullName>
    </submittedName>
</protein>
<dbReference type="EMBL" id="JACIEI010000027">
    <property type="protein sequence ID" value="MBB3996081.1"/>
    <property type="molecule type" value="Genomic_DNA"/>
</dbReference>
<dbReference type="AlphaFoldDB" id="A0A7W6E7C3"/>
<evidence type="ECO:0000313" key="2">
    <source>
        <dbReference type="Proteomes" id="UP000530268"/>
    </source>
</evidence>
<evidence type="ECO:0000313" key="1">
    <source>
        <dbReference type="EMBL" id="MBB3996081.1"/>
    </source>
</evidence>
<comment type="caution">
    <text evidence="1">The sequence shown here is derived from an EMBL/GenBank/DDBJ whole genome shotgun (WGS) entry which is preliminary data.</text>
</comment>
<accession>A0A7W6E7C3</accession>
<organism evidence="1 2">
    <name type="scientific">Sulfitobacter undariae</name>
    <dbReference type="NCBI Taxonomy" id="1563671"/>
    <lineage>
        <taxon>Bacteria</taxon>
        <taxon>Pseudomonadati</taxon>
        <taxon>Pseudomonadota</taxon>
        <taxon>Alphaproteobacteria</taxon>
        <taxon>Rhodobacterales</taxon>
        <taxon>Roseobacteraceae</taxon>
        <taxon>Sulfitobacter</taxon>
    </lineage>
</organism>
<proteinExistence type="predicted"/>
<name>A0A7W6E7C3_9RHOB</name>